<evidence type="ECO:0000313" key="1">
    <source>
        <dbReference type="EMBL" id="UUP17697.1"/>
    </source>
</evidence>
<evidence type="ECO:0008006" key="3">
    <source>
        <dbReference type="Google" id="ProtNLM"/>
    </source>
</evidence>
<dbReference type="InterPro" id="IPR001969">
    <property type="entry name" value="Aspartic_peptidase_AS"/>
</dbReference>
<evidence type="ECO:0000313" key="2">
    <source>
        <dbReference type="Proteomes" id="UP001342418"/>
    </source>
</evidence>
<accession>A0ABY5MLR3</accession>
<dbReference type="PROSITE" id="PS00141">
    <property type="entry name" value="ASP_PROTEASE"/>
    <property type="match status" value="1"/>
</dbReference>
<dbReference type="InterPro" id="IPR011969">
    <property type="entry name" value="Clan_AA_Asp_peptidase_C"/>
</dbReference>
<gene>
    <name evidence="1" type="ORF">NTH_02167</name>
</gene>
<dbReference type="NCBIfam" id="TIGR02281">
    <property type="entry name" value="clan_AA_DTGA"/>
    <property type="match status" value="1"/>
</dbReference>
<sequence>MLRKFILAGAFIGVVVALPAIHVENPELLGQLVRHAYERATPQAEPTKLTVTLDRAETAPGTETLLGKRVRIPADAQGHYEAEFKLNGRRVDALVDTGATFVAINQSTARRIGLKLARSDFRYKVNTANGEAAAAAAEIASLQIGRIHVGNVQAVILEDKALDGALIGLSFLNRLASFQMQNGALLLEQ</sequence>
<dbReference type="CDD" id="cd05483">
    <property type="entry name" value="retropepsin_like_bacteria"/>
    <property type="match status" value="1"/>
</dbReference>
<reference evidence="1 2" key="1">
    <citation type="submission" date="2018-07" db="EMBL/GenBank/DDBJ databases">
        <title>Genome sequence of Nitratireductor thuwali#1536.</title>
        <authorList>
            <person name="Michoud G."/>
            <person name="Merlino G."/>
            <person name="Sefrji F.O."/>
            <person name="Daffonchio D."/>
        </authorList>
    </citation>
    <scope>NUCLEOTIDE SEQUENCE [LARGE SCALE GENOMIC DNA]</scope>
    <source>
        <strain evidence="2">Nit1536</strain>
    </source>
</reference>
<protein>
    <recommendedName>
        <fullName evidence="3">TIGR02281 family clan AA aspartic protease</fullName>
    </recommendedName>
</protein>
<dbReference type="InterPro" id="IPR034122">
    <property type="entry name" value="Retropepsin-like_bacterial"/>
</dbReference>
<dbReference type="Pfam" id="PF13975">
    <property type="entry name" value="gag-asp_proteas"/>
    <property type="match status" value="1"/>
</dbReference>
<dbReference type="EMBL" id="CP030941">
    <property type="protein sequence ID" value="UUP17697.1"/>
    <property type="molecule type" value="Genomic_DNA"/>
</dbReference>
<dbReference type="Proteomes" id="UP001342418">
    <property type="component" value="Chromosome"/>
</dbReference>
<dbReference type="Gene3D" id="2.40.70.10">
    <property type="entry name" value="Acid Proteases"/>
    <property type="match status" value="1"/>
</dbReference>
<dbReference type="InterPro" id="IPR021109">
    <property type="entry name" value="Peptidase_aspartic_dom_sf"/>
</dbReference>
<dbReference type="SUPFAM" id="SSF50630">
    <property type="entry name" value="Acid proteases"/>
    <property type="match status" value="1"/>
</dbReference>
<keyword evidence="2" id="KW-1185">Reference proteome</keyword>
<organism evidence="1 2">
    <name type="scientific">Nitratireductor thuwali</name>
    <dbReference type="NCBI Taxonomy" id="2267699"/>
    <lineage>
        <taxon>Bacteria</taxon>
        <taxon>Pseudomonadati</taxon>
        <taxon>Pseudomonadota</taxon>
        <taxon>Alphaproteobacteria</taxon>
        <taxon>Hyphomicrobiales</taxon>
        <taxon>Phyllobacteriaceae</taxon>
        <taxon>Nitratireductor</taxon>
    </lineage>
</organism>
<name>A0ABY5MLR3_9HYPH</name>
<proteinExistence type="predicted"/>